<proteinExistence type="predicted"/>
<dbReference type="EMBL" id="JAKREW010000001">
    <property type="protein sequence ID" value="MCG7503450.1"/>
    <property type="molecule type" value="Genomic_DNA"/>
</dbReference>
<comment type="caution">
    <text evidence="2">The sequence shown here is derived from an EMBL/GenBank/DDBJ whole genome shotgun (WGS) entry which is preliminary data.</text>
</comment>
<dbReference type="SUPFAM" id="SSF53474">
    <property type="entry name" value="alpha/beta-Hydrolases"/>
    <property type="match status" value="1"/>
</dbReference>
<accession>A0ABS9Q7Q3</accession>
<dbReference type="Pfam" id="PF12697">
    <property type="entry name" value="Abhydrolase_6"/>
    <property type="match status" value="1"/>
</dbReference>
<dbReference type="InterPro" id="IPR029058">
    <property type="entry name" value="AB_hydrolase_fold"/>
</dbReference>
<evidence type="ECO:0000259" key="1">
    <source>
        <dbReference type="Pfam" id="PF12697"/>
    </source>
</evidence>
<dbReference type="Gene3D" id="3.40.50.1820">
    <property type="entry name" value="alpha/beta hydrolase"/>
    <property type="match status" value="1"/>
</dbReference>
<dbReference type="GO" id="GO:0016787">
    <property type="term" value="F:hydrolase activity"/>
    <property type="evidence" value="ECO:0007669"/>
    <property type="project" value="UniProtKB-KW"/>
</dbReference>
<feature type="domain" description="AB hydrolase-1" evidence="1">
    <location>
        <begin position="31"/>
        <end position="266"/>
    </location>
</feature>
<gene>
    <name evidence="2" type="ORF">L4923_00300</name>
</gene>
<reference evidence="2 3" key="1">
    <citation type="submission" date="2022-02" db="EMBL/GenBank/DDBJ databases">
        <title>Draft genome sequence of Mezorhizobium retamae strain IRAMC:0171 isolated from Retama raetam nodules.</title>
        <authorList>
            <person name="Bengaied R."/>
            <person name="Sbissi I."/>
            <person name="Huber K."/>
            <person name="Ghodbane F."/>
            <person name="Nouioui I."/>
            <person name="Tarhouni M."/>
            <person name="Gtari M."/>
        </authorList>
    </citation>
    <scope>NUCLEOTIDE SEQUENCE [LARGE SCALE GENOMIC DNA]</scope>
    <source>
        <strain evidence="2 3">IRAMC:0171</strain>
    </source>
</reference>
<organism evidence="2 3">
    <name type="scientific">Mesorhizobium retamae</name>
    <dbReference type="NCBI Taxonomy" id="2912854"/>
    <lineage>
        <taxon>Bacteria</taxon>
        <taxon>Pseudomonadati</taxon>
        <taxon>Pseudomonadota</taxon>
        <taxon>Alphaproteobacteria</taxon>
        <taxon>Hyphomicrobiales</taxon>
        <taxon>Phyllobacteriaceae</taxon>
        <taxon>Mesorhizobium</taxon>
    </lineage>
</organism>
<dbReference type="PRINTS" id="PR00111">
    <property type="entry name" value="ABHYDROLASE"/>
</dbReference>
<dbReference type="InterPro" id="IPR000073">
    <property type="entry name" value="AB_hydrolase_1"/>
</dbReference>
<evidence type="ECO:0000313" key="2">
    <source>
        <dbReference type="EMBL" id="MCG7503450.1"/>
    </source>
</evidence>
<sequence length="282" mass="31897">MPHQPWNLSERFSFNGHSIAWEAIGEGPPAVLLHGTPFSSVEWRRIAPLLARERRVFCFDMLGYGQSDKPDADVSRGVQNKLFAALYEHWGLERPDVVAHDFGGSNALRAHLLNGLDYRSLVLIDPVAITPQGSALVRAAKQHEQAFANLPAYIHEAMLRAYIGNAVANTLREDEMRLYLEPWLGQIGQRAFWRQIAQMDDKYSEEVEWRFGEMRCPVSILWGEDDNWIPIADGRELARRMSNAPFTPVPNAGHLMQEDAPEAIVATTLRLWQALDQPASMN</sequence>
<dbReference type="RefSeq" id="WP_239360664.1">
    <property type="nucleotide sequence ID" value="NZ_JAKREW010000001.1"/>
</dbReference>
<dbReference type="PANTHER" id="PTHR43689:SF8">
    <property type="entry name" value="ALPHA_BETA-HYDROLASES SUPERFAMILY PROTEIN"/>
    <property type="match status" value="1"/>
</dbReference>
<evidence type="ECO:0000313" key="3">
    <source>
        <dbReference type="Proteomes" id="UP001201701"/>
    </source>
</evidence>
<keyword evidence="3" id="KW-1185">Reference proteome</keyword>
<dbReference type="PANTHER" id="PTHR43689">
    <property type="entry name" value="HYDROLASE"/>
    <property type="match status" value="1"/>
</dbReference>
<keyword evidence="2" id="KW-0378">Hydrolase</keyword>
<dbReference type="Proteomes" id="UP001201701">
    <property type="component" value="Unassembled WGS sequence"/>
</dbReference>
<name>A0ABS9Q7Q3_9HYPH</name>
<protein>
    <submittedName>
        <fullName evidence="2">Alpha/beta hydrolase</fullName>
    </submittedName>
</protein>